<evidence type="ECO:0000256" key="1">
    <source>
        <dbReference type="ARBA" id="ARBA00004651"/>
    </source>
</evidence>
<accession>A0A9D7E409</accession>
<dbReference type="Proteomes" id="UP000807785">
    <property type="component" value="Unassembled WGS sequence"/>
</dbReference>
<evidence type="ECO:0000256" key="6">
    <source>
        <dbReference type="ARBA" id="ARBA00022989"/>
    </source>
</evidence>
<evidence type="ECO:0000313" key="11">
    <source>
        <dbReference type="Proteomes" id="UP000807785"/>
    </source>
</evidence>
<comment type="subcellular location">
    <subcellularLocation>
        <location evidence="1">Cell membrane</location>
        <topology evidence="1">Multi-pass membrane protein</topology>
    </subcellularLocation>
    <subcellularLocation>
        <location evidence="8">Membrane</location>
        <topology evidence="8">Multi-pass membrane protein</topology>
    </subcellularLocation>
</comment>
<organism evidence="10 11">
    <name type="scientific">Candidatus Methylophosphatis roskildensis</name>
    <dbReference type="NCBI Taxonomy" id="2899263"/>
    <lineage>
        <taxon>Bacteria</taxon>
        <taxon>Pseudomonadati</taxon>
        <taxon>Pseudomonadota</taxon>
        <taxon>Betaproteobacteria</taxon>
        <taxon>Nitrosomonadales</taxon>
        <taxon>Sterolibacteriaceae</taxon>
        <taxon>Candidatus Methylophosphatis</taxon>
    </lineage>
</organism>
<evidence type="ECO:0000256" key="3">
    <source>
        <dbReference type="ARBA" id="ARBA00022448"/>
    </source>
</evidence>
<keyword evidence="7 8" id="KW-0472">Membrane</keyword>
<feature type="transmembrane region" description="Helical" evidence="8">
    <location>
        <begin position="342"/>
        <end position="361"/>
    </location>
</feature>
<keyword evidence="4 8" id="KW-1003">Cell membrane</keyword>
<dbReference type="GO" id="GO:0050897">
    <property type="term" value="F:cobalt ion binding"/>
    <property type="evidence" value="ECO:0007669"/>
    <property type="project" value="TreeGrafter"/>
</dbReference>
<evidence type="ECO:0000256" key="4">
    <source>
        <dbReference type="ARBA" id="ARBA00022475"/>
    </source>
</evidence>
<dbReference type="SUPFAM" id="SSF143865">
    <property type="entry name" value="CorA soluble domain-like"/>
    <property type="match status" value="1"/>
</dbReference>
<dbReference type="Gene3D" id="3.30.460.20">
    <property type="entry name" value="CorA soluble domain-like"/>
    <property type="match status" value="1"/>
</dbReference>
<dbReference type="GO" id="GO:0005886">
    <property type="term" value="C:plasma membrane"/>
    <property type="evidence" value="ECO:0007669"/>
    <property type="project" value="UniProtKB-SubCell"/>
</dbReference>
<comment type="similarity">
    <text evidence="2 8">Belongs to the CorA metal ion transporter (MIT) (TC 1.A.35) family.</text>
</comment>
<comment type="caution">
    <text evidence="10">The sequence shown here is derived from an EMBL/GenBank/DDBJ whole genome shotgun (WGS) entry which is preliminary data.</text>
</comment>
<dbReference type="GO" id="GO:0015087">
    <property type="term" value="F:cobalt ion transmembrane transporter activity"/>
    <property type="evidence" value="ECO:0007669"/>
    <property type="project" value="UniProtKB-UniRule"/>
</dbReference>
<keyword evidence="5 8" id="KW-0812">Transmembrane</keyword>
<dbReference type="PANTHER" id="PTHR46494:SF1">
    <property type="entry name" value="CORA FAMILY METAL ION TRANSPORTER (EUROFUNG)"/>
    <property type="match status" value="1"/>
</dbReference>
<feature type="region of interest" description="Disordered" evidence="9">
    <location>
        <begin position="1"/>
        <end position="30"/>
    </location>
</feature>
<dbReference type="SUPFAM" id="SSF144083">
    <property type="entry name" value="Magnesium transport protein CorA, transmembrane region"/>
    <property type="match status" value="1"/>
</dbReference>
<dbReference type="EMBL" id="JADJEV010000003">
    <property type="protein sequence ID" value="MBK6973784.1"/>
    <property type="molecule type" value="Genomic_DNA"/>
</dbReference>
<dbReference type="InterPro" id="IPR004488">
    <property type="entry name" value="Mg/Co-transport_prot_CorA"/>
</dbReference>
<dbReference type="GO" id="GO:0015095">
    <property type="term" value="F:magnesium ion transmembrane transporter activity"/>
    <property type="evidence" value="ECO:0007669"/>
    <property type="project" value="UniProtKB-UniRule"/>
</dbReference>
<evidence type="ECO:0000256" key="8">
    <source>
        <dbReference type="RuleBase" id="RU362010"/>
    </source>
</evidence>
<dbReference type="FunFam" id="1.20.58.340:FF:000012">
    <property type="entry name" value="Magnesium transport protein CorA"/>
    <property type="match status" value="1"/>
</dbReference>
<dbReference type="Gene3D" id="1.20.58.340">
    <property type="entry name" value="Magnesium transport protein CorA, transmembrane region"/>
    <property type="match status" value="2"/>
</dbReference>
<keyword evidence="6 8" id="KW-1133">Transmembrane helix</keyword>
<dbReference type="InterPro" id="IPR002523">
    <property type="entry name" value="MgTranspt_CorA/ZnTranspt_ZntB"/>
</dbReference>
<keyword evidence="8" id="KW-0460">Magnesium</keyword>
<name>A0A9D7E409_9PROT</name>
<protein>
    <recommendedName>
        <fullName evidence="8">Magnesium transport protein CorA</fullName>
    </recommendedName>
</protein>
<dbReference type="AlphaFoldDB" id="A0A9D7E409"/>
<dbReference type="InterPro" id="IPR045861">
    <property type="entry name" value="CorA_cytoplasmic_dom"/>
</dbReference>
<gene>
    <name evidence="8 10" type="primary">corA</name>
    <name evidence="10" type="ORF">IPH26_12845</name>
</gene>
<sequence length="370" mass="42394">MANSPHPRSAPSHRRKQTRRSVKTGLPPGSLVHLGEVKTDHPTITLIEYDANAIEERNFQSIEASRAYRPSHATVWLNVYGLQDASIMSEIGSRFDLHPLVLEDILNTSQRPKVDDYGEYLYIVARAVEFDVEAVDVTTEQISIVVGRHFLLTFQERPSGLFDPVRQRLRAETSRMRSLGSDYLAYALLDALVDRYFLVLESITDRAEELEDQVLHNASPALLARINHFKRETVDLRRAVWPMREVINQMIRGDTRFFRTETLPYLRDVYDHTVHVIESLDAMRELIGDMLEVYLSSVSNRLNVEVRLLTVITIIFMPATLISGIFGMNFHSMPLLDKFDGFWTAIGMMVAVAATMGVVFWRRNWLGSRE</sequence>
<dbReference type="InterPro" id="IPR045863">
    <property type="entry name" value="CorA_TM1_TM2"/>
</dbReference>
<dbReference type="CDD" id="cd12828">
    <property type="entry name" value="TmCorA-like_1"/>
    <property type="match status" value="1"/>
</dbReference>
<evidence type="ECO:0000256" key="2">
    <source>
        <dbReference type="ARBA" id="ARBA00009765"/>
    </source>
</evidence>
<keyword evidence="3 8" id="KW-0813">Transport</keyword>
<keyword evidence="8" id="KW-0406">Ion transport</keyword>
<feature type="transmembrane region" description="Helical" evidence="8">
    <location>
        <begin position="308"/>
        <end position="330"/>
    </location>
</feature>
<evidence type="ECO:0000313" key="10">
    <source>
        <dbReference type="EMBL" id="MBK6973784.1"/>
    </source>
</evidence>
<dbReference type="PANTHER" id="PTHR46494">
    <property type="entry name" value="CORA FAMILY METAL ION TRANSPORTER (EUROFUNG)"/>
    <property type="match status" value="1"/>
</dbReference>
<dbReference type="Pfam" id="PF01544">
    <property type="entry name" value="CorA"/>
    <property type="match status" value="1"/>
</dbReference>
<dbReference type="NCBIfam" id="TIGR00383">
    <property type="entry name" value="corA"/>
    <property type="match status" value="1"/>
</dbReference>
<reference evidence="10" key="1">
    <citation type="submission" date="2020-10" db="EMBL/GenBank/DDBJ databases">
        <title>Connecting structure to function with the recovery of over 1000 high-quality activated sludge metagenome-assembled genomes encoding full-length rRNA genes using long-read sequencing.</title>
        <authorList>
            <person name="Singleton C.M."/>
            <person name="Petriglieri F."/>
            <person name="Kristensen J.M."/>
            <person name="Kirkegaard R.H."/>
            <person name="Michaelsen T.Y."/>
            <person name="Andersen M.H."/>
            <person name="Karst S.M."/>
            <person name="Dueholm M.S."/>
            <person name="Nielsen P.H."/>
            <person name="Albertsen M."/>
        </authorList>
    </citation>
    <scope>NUCLEOTIDE SEQUENCE</scope>
    <source>
        <strain evidence="10">Bjer_18-Q3-R1-45_BAT3C.347</strain>
    </source>
</reference>
<proteinExistence type="inferred from homology"/>
<evidence type="ECO:0000256" key="7">
    <source>
        <dbReference type="ARBA" id="ARBA00023136"/>
    </source>
</evidence>
<evidence type="ECO:0000256" key="5">
    <source>
        <dbReference type="ARBA" id="ARBA00022692"/>
    </source>
</evidence>
<evidence type="ECO:0000256" key="9">
    <source>
        <dbReference type="SAM" id="MobiDB-lite"/>
    </source>
</evidence>
<comment type="function">
    <text evidence="8">Mediates influx of magnesium ions.</text>
</comment>
<dbReference type="GO" id="GO:0000287">
    <property type="term" value="F:magnesium ion binding"/>
    <property type="evidence" value="ECO:0007669"/>
    <property type="project" value="TreeGrafter"/>
</dbReference>
<feature type="compositionally biased region" description="Basic residues" evidence="9">
    <location>
        <begin position="11"/>
        <end position="22"/>
    </location>
</feature>